<comment type="caution">
    <text evidence="1">The sequence shown here is derived from an EMBL/GenBank/DDBJ whole genome shotgun (WGS) entry which is preliminary data.</text>
</comment>
<dbReference type="RefSeq" id="WP_143043201.1">
    <property type="nucleotide sequence ID" value="NZ_BJVY01000071.1"/>
</dbReference>
<reference evidence="1 2" key="1">
    <citation type="submission" date="2016-10" db="EMBL/GenBank/DDBJ databases">
        <authorList>
            <person name="Varghese N."/>
            <person name="Submissions S."/>
        </authorList>
    </citation>
    <scope>NUCLEOTIDE SEQUENCE [LARGE SCALE GENOMIC DNA]</scope>
    <source>
        <strain evidence="1 2">DSM 2260</strain>
    </source>
</reference>
<organism evidence="1 2">
    <name type="scientific">Myxococcus virescens</name>
    <dbReference type="NCBI Taxonomy" id="83456"/>
    <lineage>
        <taxon>Bacteria</taxon>
        <taxon>Pseudomonadati</taxon>
        <taxon>Myxococcota</taxon>
        <taxon>Myxococcia</taxon>
        <taxon>Myxococcales</taxon>
        <taxon>Cystobacterineae</taxon>
        <taxon>Myxococcaceae</taxon>
        <taxon>Myxococcus</taxon>
    </lineage>
</organism>
<dbReference type="Proteomes" id="UP000198717">
    <property type="component" value="Unassembled WGS sequence"/>
</dbReference>
<sequence length="181" mass="19443">MMIPFAPRTAANTVTTAASTLRWPYFIGQRVRDTEHLGRVYRCLTQATPGKRQAPGVLVVPTGRTAAAPRASWRVVLTSSTDPCGWSLEVEHAPGAEVSPELALAELEALLADAQDLAVLASLTQELRNHLLTVPTSPHVVRPTSTWARKLLAAVQSTALAFARYALTLGMPREGHSGGTR</sequence>
<protein>
    <recommendedName>
        <fullName evidence="3">Lon N-terminal domain-containing protein</fullName>
    </recommendedName>
</protein>
<evidence type="ECO:0008006" key="3">
    <source>
        <dbReference type="Google" id="ProtNLM"/>
    </source>
</evidence>
<name>A0ABY0MX03_9BACT</name>
<keyword evidence="2" id="KW-1185">Reference proteome</keyword>
<gene>
    <name evidence="1" type="ORF">SAMN04488504_109305</name>
</gene>
<evidence type="ECO:0000313" key="2">
    <source>
        <dbReference type="Proteomes" id="UP000198717"/>
    </source>
</evidence>
<dbReference type="EMBL" id="FNAJ01000009">
    <property type="protein sequence ID" value="SDE65798.1"/>
    <property type="molecule type" value="Genomic_DNA"/>
</dbReference>
<accession>A0ABY0MX03</accession>
<evidence type="ECO:0000313" key="1">
    <source>
        <dbReference type="EMBL" id="SDE65798.1"/>
    </source>
</evidence>
<proteinExistence type="predicted"/>